<accession>A0A6B0U7F8</accession>
<sequence length="81" mass="8749">MFSTRAAFSGFATAIVFSRALASWVRAWLRTWFLKSSALAFCSASRSALAGPLPRFPPNSSCRAPKRLARIAASSSSPIVR</sequence>
<protein>
    <submittedName>
        <fullName evidence="1">Putative secreted protein</fullName>
    </submittedName>
</protein>
<dbReference type="EMBL" id="GIFC01002392">
    <property type="protein sequence ID" value="MXU84475.1"/>
    <property type="molecule type" value="Transcribed_RNA"/>
</dbReference>
<organism evidence="1">
    <name type="scientific">Ixodes ricinus</name>
    <name type="common">Common tick</name>
    <name type="synonym">Acarus ricinus</name>
    <dbReference type="NCBI Taxonomy" id="34613"/>
    <lineage>
        <taxon>Eukaryota</taxon>
        <taxon>Metazoa</taxon>
        <taxon>Ecdysozoa</taxon>
        <taxon>Arthropoda</taxon>
        <taxon>Chelicerata</taxon>
        <taxon>Arachnida</taxon>
        <taxon>Acari</taxon>
        <taxon>Parasitiformes</taxon>
        <taxon>Ixodida</taxon>
        <taxon>Ixodoidea</taxon>
        <taxon>Ixodidae</taxon>
        <taxon>Ixodinae</taxon>
        <taxon>Ixodes</taxon>
    </lineage>
</organism>
<name>A0A6B0U7F8_IXORI</name>
<evidence type="ECO:0000313" key="1">
    <source>
        <dbReference type="EMBL" id="MXU84475.1"/>
    </source>
</evidence>
<reference evidence="1" key="1">
    <citation type="submission" date="2019-12" db="EMBL/GenBank/DDBJ databases">
        <title>An insight into the sialome of adult female Ixodes ricinus ticks feeding for 6 days.</title>
        <authorList>
            <person name="Perner J."/>
            <person name="Ribeiro J.M.C."/>
        </authorList>
    </citation>
    <scope>NUCLEOTIDE SEQUENCE</scope>
    <source>
        <strain evidence="1">Semi-engorged</strain>
        <tissue evidence="1">Salivary glands</tissue>
    </source>
</reference>
<dbReference type="AlphaFoldDB" id="A0A6B0U7F8"/>
<proteinExistence type="predicted"/>